<feature type="region of interest" description="Disordered" evidence="1">
    <location>
        <begin position="75"/>
        <end position="137"/>
    </location>
</feature>
<evidence type="ECO:0000256" key="1">
    <source>
        <dbReference type="SAM" id="MobiDB-lite"/>
    </source>
</evidence>
<feature type="compositionally biased region" description="Low complexity" evidence="1">
    <location>
        <begin position="109"/>
        <end position="118"/>
    </location>
</feature>
<organism evidence="2 3">
    <name type="scientific">Dothidotthia symphoricarpi CBS 119687</name>
    <dbReference type="NCBI Taxonomy" id="1392245"/>
    <lineage>
        <taxon>Eukaryota</taxon>
        <taxon>Fungi</taxon>
        <taxon>Dikarya</taxon>
        <taxon>Ascomycota</taxon>
        <taxon>Pezizomycotina</taxon>
        <taxon>Dothideomycetes</taxon>
        <taxon>Pleosporomycetidae</taxon>
        <taxon>Pleosporales</taxon>
        <taxon>Dothidotthiaceae</taxon>
        <taxon>Dothidotthia</taxon>
    </lineage>
</organism>
<dbReference type="GeneID" id="54411371"/>
<feature type="compositionally biased region" description="Basic residues" evidence="1">
    <location>
        <begin position="119"/>
        <end position="128"/>
    </location>
</feature>
<dbReference type="RefSeq" id="XP_033518882.1">
    <property type="nucleotide sequence ID" value="XM_033670939.1"/>
</dbReference>
<reference evidence="2" key="1">
    <citation type="journal article" date="2020" name="Stud. Mycol.">
        <title>101 Dothideomycetes genomes: a test case for predicting lifestyles and emergence of pathogens.</title>
        <authorList>
            <person name="Haridas S."/>
            <person name="Albert R."/>
            <person name="Binder M."/>
            <person name="Bloem J."/>
            <person name="Labutti K."/>
            <person name="Salamov A."/>
            <person name="Andreopoulos B."/>
            <person name="Baker S."/>
            <person name="Barry K."/>
            <person name="Bills G."/>
            <person name="Bluhm B."/>
            <person name="Cannon C."/>
            <person name="Castanera R."/>
            <person name="Culley D."/>
            <person name="Daum C."/>
            <person name="Ezra D."/>
            <person name="Gonzalez J."/>
            <person name="Henrissat B."/>
            <person name="Kuo A."/>
            <person name="Liang C."/>
            <person name="Lipzen A."/>
            <person name="Lutzoni F."/>
            <person name="Magnuson J."/>
            <person name="Mondo S."/>
            <person name="Nolan M."/>
            <person name="Ohm R."/>
            <person name="Pangilinan J."/>
            <person name="Park H.-J."/>
            <person name="Ramirez L."/>
            <person name="Alfaro M."/>
            <person name="Sun H."/>
            <person name="Tritt A."/>
            <person name="Yoshinaga Y."/>
            <person name="Zwiers L.-H."/>
            <person name="Turgeon B."/>
            <person name="Goodwin S."/>
            <person name="Spatafora J."/>
            <person name="Crous P."/>
            <person name="Grigoriev I."/>
        </authorList>
    </citation>
    <scope>NUCLEOTIDE SEQUENCE</scope>
    <source>
        <strain evidence="2">CBS 119687</strain>
    </source>
</reference>
<accession>A0A6A5ZY74</accession>
<evidence type="ECO:0000313" key="3">
    <source>
        <dbReference type="Proteomes" id="UP000799771"/>
    </source>
</evidence>
<dbReference type="Proteomes" id="UP000799771">
    <property type="component" value="Unassembled WGS sequence"/>
</dbReference>
<evidence type="ECO:0000313" key="2">
    <source>
        <dbReference type="EMBL" id="KAF2124489.1"/>
    </source>
</evidence>
<gene>
    <name evidence="2" type="ORF">P153DRAFT_390532</name>
</gene>
<name>A0A6A5ZY74_9PLEO</name>
<dbReference type="AlphaFoldDB" id="A0A6A5ZY74"/>
<sequence length="137" mass="14596">MAGQGLCSLAHERVSMSSRRPTRATYFVDAGVPPPPYSPSRIAGHPSACTQPALFSPLTAPAPTTRTILSQIPCSVPRAPRLPGSGIVRSSVRRTARSEQQSPPRRTQLPAQLPPAHAAAHRPQRPHAHTPTCSTMS</sequence>
<dbReference type="EMBL" id="ML977519">
    <property type="protein sequence ID" value="KAF2124489.1"/>
    <property type="molecule type" value="Genomic_DNA"/>
</dbReference>
<keyword evidence="3" id="KW-1185">Reference proteome</keyword>
<proteinExistence type="predicted"/>
<protein>
    <submittedName>
        <fullName evidence="2">Uncharacterized protein</fullName>
    </submittedName>
</protein>